<evidence type="ECO:0000259" key="2">
    <source>
        <dbReference type="Pfam" id="PF13649"/>
    </source>
</evidence>
<gene>
    <name evidence="3" type="ORF">ACFOZY_11575</name>
</gene>
<dbReference type="EMBL" id="JBHSEC010000019">
    <property type="protein sequence ID" value="MFC4411058.1"/>
    <property type="molecule type" value="Genomic_DNA"/>
</dbReference>
<comment type="caution">
    <text evidence="3">The sequence shown here is derived from an EMBL/GenBank/DDBJ whole genome shotgun (WGS) entry which is preliminary data.</text>
</comment>
<feature type="domain" description="Methyltransferase" evidence="2">
    <location>
        <begin position="39"/>
        <end position="133"/>
    </location>
</feature>
<proteinExistence type="predicted"/>
<accession>A0ABV8X6L6</accession>
<keyword evidence="1" id="KW-0808">Transferase</keyword>
<keyword evidence="4" id="KW-1185">Reference proteome</keyword>
<evidence type="ECO:0000313" key="4">
    <source>
        <dbReference type="Proteomes" id="UP001595817"/>
    </source>
</evidence>
<dbReference type="RefSeq" id="WP_378155583.1">
    <property type="nucleotide sequence ID" value="NZ_JBHSEC010000019.1"/>
</dbReference>
<dbReference type="GO" id="GO:0008168">
    <property type="term" value="F:methyltransferase activity"/>
    <property type="evidence" value="ECO:0007669"/>
    <property type="project" value="UniProtKB-KW"/>
</dbReference>
<keyword evidence="3" id="KW-0489">Methyltransferase</keyword>
<dbReference type="PANTHER" id="PTHR43861">
    <property type="entry name" value="TRANS-ACONITATE 2-METHYLTRANSFERASE-RELATED"/>
    <property type="match status" value="1"/>
</dbReference>
<reference evidence="4" key="1">
    <citation type="journal article" date="2019" name="Int. J. Syst. Evol. Microbiol.">
        <title>The Global Catalogue of Microorganisms (GCM) 10K type strain sequencing project: providing services to taxonomists for standard genome sequencing and annotation.</title>
        <authorList>
            <consortium name="The Broad Institute Genomics Platform"/>
            <consortium name="The Broad Institute Genome Sequencing Center for Infectious Disease"/>
            <person name="Wu L."/>
            <person name="Ma J."/>
        </authorList>
    </citation>
    <scope>NUCLEOTIDE SEQUENCE [LARGE SCALE GENOMIC DNA]</scope>
    <source>
        <strain evidence="4">CCUG 59778</strain>
    </source>
</reference>
<dbReference type="GO" id="GO:0032259">
    <property type="term" value="P:methylation"/>
    <property type="evidence" value="ECO:0007669"/>
    <property type="project" value="UniProtKB-KW"/>
</dbReference>
<organism evidence="3 4">
    <name type="scientific">Chungangia koreensis</name>
    <dbReference type="NCBI Taxonomy" id="752657"/>
    <lineage>
        <taxon>Bacteria</taxon>
        <taxon>Bacillati</taxon>
        <taxon>Bacillota</taxon>
        <taxon>Bacilli</taxon>
        <taxon>Lactobacillales</taxon>
        <taxon>Chungangia</taxon>
    </lineage>
</organism>
<dbReference type="InterPro" id="IPR029063">
    <property type="entry name" value="SAM-dependent_MTases_sf"/>
</dbReference>
<dbReference type="CDD" id="cd02440">
    <property type="entry name" value="AdoMet_MTases"/>
    <property type="match status" value="1"/>
</dbReference>
<protein>
    <submittedName>
        <fullName evidence="3">Class I SAM-dependent DNA methyltransferase</fullName>
    </submittedName>
</protein>
<dbReference type="Pfam" id="PF13649">
    <property type="entry name" value="Methyltransf_25"/>
    <property type="match status" value="1"/>
</dbReference>
<name>A0ABV8X6L6_9LACT</name>
<dbReference type="SUPFAM" id="SSF53335">
    <property type="entry name" value="S-adenosyl-L-methionine-dependent methyltransferases"/>
    <property type="match status" value="1"/>
</dbReference>
<dbReference type="Gene3D" id="2.20.25.110">
    <property type="entry name" value="S-adenosyl-L-methionine-dependent methyltransferases"/>
    <property type="match status" value="1"/>
</dbReference>
<evidence type="ECO:0000313" key="3">
    <source>
        <dbReference type="EMBL" id="MFC4411058.1"/>
    </source>
</evidence>
<evidence type="ECO:0000256" key="1">
    <source>
        <dbReference type="ARBA" id="ARBA00022679"/>
    </source>
</evidence>
<sequence>MTYQRFAHVYDRLMTDIPYEEYVEWIKGSAPVQSHPQLLDIGCGTGTLSLLFHEAGYEVTGTDLSEEMLSVAQERFMAEKVDIPLVAQSMHELEGFSDFDIAVIAIDSLNYLKEQEEVKGTFKLVYEALRTGGCLFFDVHSEYKTDHLFLDGPFVYDHEELSYIWFTEEGEEPHSVYHDLTFFIKQANGLYERFEESHYQRTFPFNHYVQWLNEAGFSEVTVTADWDRTSPEPNSERIFIHAVK</sequence>
<dbReference type="Gene3D" id="3.40.50.150">
    <property type="entry name" value="Vaccinia Virus protein VP39"/>
    <property type="match status" value="1"/>
</dbReference>
<dbReference type="InterPro" id="IPR041698">
    <property type="entry name" value="Methyltransf_25"/>
</dbReference>
<dbReference type="Proteomes" id="UP001595817">
    <property type="component" value="Unassembled WGS sequence"/>
</dbReference>